<dbReference type="PROSITE" id="PS01339">
    <property type="entry name" value="SURF4"/>
    <property type="match status" value="1"/>
</dbReference>
<dbReference type="CDD" id="cd12087">
    <property type="entry name" value="TM_EGFR-like"/>
    <property type="match status" value="1"/>
</dbReference>
<evidence type="ECO:0008006" key="11">
    <source>
        <dbReference type="Google" id="ProtNLM"/>
    </source>
</evidence>
<feature type="region of interest" description="Disordered" evidence="6">
    <location>
        <begin position="27"/>
        <end position="62"/>
    </location>
</feature>
<evidence type="ECO:0000256" key="5">
    <source>
        <dbReference type="ARBA" id="ARBA00023136"/>
    </source>
</evidence>
<feature type="transmembrane region" description="Helical" evidence="7">
    <location>
        <begin position="568"/>
        <end position="586"/>
    </location>
</feature>
<feature type="compositionally biased region" description="Polar residues" evidence="6">
    <location>
        <begin position="289"/>
        <end position="313"/>
    </location>
</feature>
<feature type="transmembrane region" description="Helical" evidence="7">
    <location>
        <begin position="650"/>
        <end position="670"/>
    </location>
</feature>
<sequence>MRAVNMLVSPLMAWALLTLGVHAQSDSEAEETTSASTTESSPATTRAPSRSVASSTSSRDPQTITIAVGASGHRFTEDEVTAEIGDTIEWIFYPANHSVIRAEYGYPCTPYEYIDIGRQGFYSGPKPVAAITNDPPRYQVKINDTEPIFYYCGAPGSCYQKHMVGVINPNSTFTLEGQQDALEGLTYQILPGEPFPGEDDSRPPGTSGTPSPNGNDSGGASGSNDDSGSGGGGSDLSAGAIAGIVIGGVAVLIIGAALIWFCGRRGGLDKAQRRDTYQAPPPPPVSEANFMTTPKSPGSDSRWSAAQWSTQPPSSEPYRDQHSPPAMMSNSPATVGSQPAHGYGYGGHGMENPHASYMSDPRMSQQGSPPPGMTYSPSFNQPPSQAPVELPTPGNPTSAPPSSQDSSDSSPLDVIRQQTSKIEDLLDSVSEPIRPYLPAIGRFLIVVTFLEDALRIVTQWSDQLLYLNDYRHIPSGITHLFLLTNVVAMIACSVLVIIRKHSDYAVFGLMGVVVTQALGYGLIFDLNFFLRNLSVIGGLLMVMSDSWVRKSKAFAGIPELDEKDRKMYFQLAGRVLLIFLFVGFVFSGTWTFGRIIVSIIGAIASVMVVVGFKAKFSATLLVVILSVFNLFVNNFWTLHEHHPHKDFAKYDFFQILSIVGGLLLLVNSGPGQFSIDEKKKVY</sequence>
<keyword evidence="5 7" id="KW-0472">Membrane</keyword>
<reference evidence="10" key="1">
    <citation type="submission" date="2015-05" db="EMBL/GenBank/DDBJ databases">
        <authorList>
            <person name="Fogelqvist Johan"/>
        </authorList>
    </citation>
    <scope>NUCLEOTIDE SEQUENCE [LARGE SCALE GENOMIC DNA]</scope>
</reference>
<evidence type="ECO:0000256" key="8">
    <source>
        <dbReference type="SAM" id="SignalP"/>
    </source>
</evidence>
<dbReference type="Gene3D" id="2.60.40.420">
    <property type="entry name" value="Cupredoxins - blue copper proteins"/>
    <property type="match status" value="1"/>
</dbReference>
<evidence type="ECO:0000256" key="3">
    <source>
        <dbReference type="ARBA" id="ARBA00022692"/>
    </source>
</evidence>
<evidence type="ECO:0000256" key="6">
    <source>
        <dbReference type="SAM" id="MobiDB-lite"/>
    </source>
</evidence>
<feature type="compositionally biased region" description="Polar residues" evidence="6">
    <location>
        <begin position="328"/>
        <end position="337"/>
    </location>
</feature>
<dbReference type="Pfam" id="PF02077">
    <property type="entry name" value="SURF4"/>
    <property type="match status" value="1"/>
</dbReference>
<dbReference type="EMBL" id="CVQH01016446">
    <property type="protein sequence ID" value="CRK23859.1"/>
    <property type="molecule type" value="Genomic_DNA"/>
</dbReference>
<proteinExistence type="inferred from homology"/>
<feature type="compositionally biased region" description="Low complexity" evidence="6">
    <location>
        <begin position="400"/>
        <end position="413"/>
    </location>
</feature>
<feature type="compositionally biased region" description="Low complexity" evidence="6">
    <location>
        <begin position="203"/>
        <end position="215"/>
    </location>
</feature>
<organism evidence="9 10">
    <name type="scientific">Verticillium longisporum</name>
    <name type="common">Verticillium dahliae var. longisporum</name>
    <dbReference type="NCBI Taxonomy" id="100787"/>
    <lineage>
        <taxon>Eukaryota</taxon>
        <taxon>Fungi</taxon>
        <taxon>Dikarya</taxon>
        <taxon>Ascomycota</taxon>
        <taxon>Pezizomycotina</taxon>
        <taxon>Sordariomycetes</taxon>
        <taxon>Hypocreomycetidae</taxon>
        <taxon>Glomerellales</taxon>
        <taxon>Plectosphaerellaceae</taxon>
        <taxon>Verticillium</taxon>
    </lineage>
</organism>
<feature type="transmembrane region" description="Helical" evidence="7">
    <location>
        <begin position="592"/>
        <end position="612"/>
    </location>
</feature>
<dbReference type="Proteomes" id="UP000044602">
    <property type="component" value="Unassembled WGS sequence"/>
</dbReference>
<evidence type="ECO:0000313" key="9">
    <source>
        <dbReference type="EMBL" id="CRK23859.1"/>
    </source>
</evidence>
<name>A0A0G4LPK4_VERLO</name>
<dbReference type="PANTHER" id="PTHR34883">
    <property type="entry name" value="SERINE-RICH PROTEIN, PUTATIVE-RELATED-RELATED"/>
    <property type="match status" value="1"/>
</dbReference>
<gene>
    <name evidence="9" type="ORF">BN1708_013834</name>
</gene>
<feature type="compositionally biased region" description="Low complexity" evidence="6">
    <location>
        <begin position="32"/>
        <end position="59"/>
    </location>
</feature>
<dbReference type="SUPFAM" id="SSF49503">
    <property type="entry name" value="Cupredoxins"/>
    <property type="match status" value="1"/>
</dbReference>
<dbReference type="InterPro" id="IPR052953">
    <property type="entry name" value="Ser-rich/MCO-related"/>
</dbReference>
<keyword evidence="8" id="KW-0732">Signal</keyword>
<feature type="transmembrane region" description="Helical" evidence="7">
    <location>
        <begin position="504"/>
        <end position="523"/>
    </location>
</feature>
<comment type="subcellular location">
    <subcellularLocation>
        <location evidence="1">Membrane</location>
        <topology evidence="1">Multi-pass membrane protein</topology>
    </subcellularLocation>
</comment>
<evidence type="ECO:0000256" key="4">
    <source>
        <dbReference type="ARBA" id="ARBA00022989"/>
    </source>
</evidence>
<dbReference type="PANTHER" id="PTHR34883:SF19">
    <property type="entry name" value="EXTRACELLULAR SERINE-RICH PROTEIN"/>
    <property type="match status" value="1"/>
</dbReference>
<dbReference type="STRING" id="100787.A0A0G4LPK4"/>
<dbReference type="CDD" id="cd00920">
    <property type="entry name" value="Cupredoxin"/>
    <property type="match status" value="1"/>
</dbReference>
<keyword evidence="4 7" id="KW-1133">Transmembrane helix</keyword>
<accession>A0A0G4LPK4</accession>
<evidence type="ECO:0000256" key="1">
    <source>
        <dbReference type="ARBA" id="ARBA00004141"/>
    </source>
</evidence>
<evidence type="ECO:0000256" key="7">
    <source>
        <dbReference type="SAM" id="Phobius"/>
    </source>
</evidence>
<dbReference type="GO" id="GO:0016020">
    <property type="term" value="C:membrane"/>
    <property type="evidence" value="ECO:0007669"/>
    <property type="project" value="UniProtKB-SubCell"/>
</dbReference>
<feature type="transmembrane region" description="Helical" evidence="7">
    <location>
        <begin position="619"/>
        <end position="638"/>
    </location>
</feature>
<dbReference type="AlphaFoldDB" id="A0A0G4LPK4"/>
<keyword evidence="10" id="KW-1185">Reference proteome</keyword>
<evidence type="ECO:0000256" key="2">
    <source>
        <dbReference type="ARBA" id="ARBA00006945"/>
    </source>
</evidence>
<dbReference type="InterPro" id="IPR002995">
    <property type="entry name" value="Surf4"/>
</dbReference>
<evidence type="ECO:0000313" key="10">
    <source>
        <dbReference type="Proteomes" id="UP000044602"/>
    </source>
</evidence>
<keyword evidence="3 7" id="KW-0812">Transmembrane</keyword>
<dbReference type="InterPro" id="IPR008972">
    <property type="entry name" value="Cupredoxin"/>
</dbReference>
<feature type="signal peptide" evidence="8">
    <location>
        <begin position="1"/>
        <end position="23"/>
    </location>
</feature>
<feature type="transmembrane region" description="Helical" evidence="7">
    <location>
        <begin position="477"/>
        <end position="497"/>
    </location>
</feature>
<feature type="region of interest" description="Disordered" evidence="6">
    <location>
        <begin position="272"/>
        <end position="413"/>
    </location>
</feature>
<feature type="transmembrane region" description="Helical" evidence="7">
    <location>
        <begin position="240"/>
        <end position="263"/>
    </location>
</feature>
<feature type="chain" id="PRO_5002566406" description="Phytocyanin domain-containing protein" evidence="8">
    <location>
        <begin position="24"/>
        <end position="682"/>
    </location>
</feature>
<comment type="similarity">
    <text evidence="2">Belongs to the SURF4 family.</text>
</comment>
<feature type="region of interest" description="Disordered" evidence="6">
    <location>
        <begin position="189"/>
        <end position="232"/>
    </location>
</feature>
<protein>
    <recommendedName>
        <fullName evidence="11">Phytocyanin domain-containing protein</fullName>
    </recommendedName>
</protein>